<dbReference type="KEGG" id="kma:B9H00_14985"/>
<gene>
    <name evidence="8" type="ORF">B9H00_14985</name>
</gene>
<dbReference type="AlphaFoldDB" id="A0A240URT3"/>
<organism evidence="8 9">
    <name type="scientific">Kushneria marisflavi</name>
    <dbReference type="NCBI Taxonomy" id="157779"/>
    <lineage>
        <taxon>Bacteria</taxon>
        <taxon>Pseudomonadati</taxon>
        <taxon>Pseudomonadota</taxon>
        <taxon>Gammaproteobacteria</taxon>
        <taxon>Oceanospirillales</taxon>
        <taxon>Halomonadaceae</taxon>
        <taxon>Kushneria</taxon>
    </lineage>
</organism>
<dbReference type="OrthoDB" id="5287122at2"/>
<evidence type="ECO:0000256" key="4">
    <source>
        <dbReference type="ARBA" id="ARBA00022519"/>
    </source>
</evidence>
<protein>
    <submittedName>
        <fullName evidence="8">Multidrug transporter subunit MdtC</fullName>
    </submittedName>
</protein>
<dbReference type="PANTHER" id="PTHR32063">
    <property type="match status" value="1"/>
</dbReference>
<accession>A0A240URT3</accession>
<dbReference type="SUPFAM" id="SSF82714">
    <property type="entry name" value="Multidrug efflux transporter AcrB TolC docking domain, DN and DC subdomains"/>
    <property type="match status" value="2"/>
</dbReference>
<dbReference type="Gene3D" id="3.30.70.1320">
    <property type="entry name" value="Multidrug efflux transporter AcrB pore domain like"/>
    <property type="match status" value="1"/>
</dbReference>
<dbReference type="SUPFAM" id="SSF82866">
    <property type="entry name" value="Multidrug efflux transporter AcrB transmembrane domain"/>
    <property type="match status" value="2"/>
</dbReference>
<dbReference type="GO" id="GO:0042910">
    <property type="term" value="F:xenobiotic transmembrane transporter activity"/>
    <property type="evidence" value="ECO:0007669"/>
    <property type="project" value="TreeGrafter"/>
</dbReference>
<evidence type="ECO:0000256" key="2">
    <source>
        <dbReference type="ARBA" id="ARBA00022448"/>
    </source>
</evidence>
<keyword evidence="6" id="KW-1133">Transmembrane helix</keyword>
<keyword evidence="4" id="KW-0997">Cell inner membrane</keyword>
<keyword evidence="2" id="KW-0813">Transport</keyword>
<name>A0A240URT3_9GAMM</name>
<evidence type="ECO:0000256" key="5">
    <source>
        <dbReference type="ARBA" id="ARBA00022692"/>
    </source>
</evidence>
<keyword evidence="7" id="KW-0472">Membrane</keyword>
<dbReference type="SUPFAM" id="SSF82693">
    <property type="entry name" value="Multidrug efflux transporter AcrB pore domain, PN1, PN2, PC1 and PC2 subdomains"/>
    <property type="match status" value="3"/>
</dbReference>
<dbReference type="Gene3D" id="3.30.2090.10">
    <property type="entry name" value="Multidrug efflux transporter AcrB TolC docking domain, DN and DC subdomains"/>
    <property type="match status" value="2"/>
</dbReference>
<dbReference type="PANTHER" id="PTHR32063:SF21">
    <property type="entry name" value="MULTIDRUG RESISTANCE PROTEIN MDTB"/>
    <property type="match status" value="1"/>
</dbReference>
<dbReference type="Gene3D" id="3.30.70.1440">
    <property type="entry name" value="Multidrug efflux transporter AcrB pore domain"/>
    <property type="match status" value="1"/>
</dbReference>
<dbReference type="PRINTS" id="PR00702">
    <property type="entry name" value="ACRIFLAVINRP"/>
</dbReference>
<dbReference type="RefSeq" id="WP_086901330.1">
    <property type="nucleotide sequence ID" value="NZ_CP021358.1"/>
</dbReference>
<comment type="subcellular location">
    <subcellularLocation>
        <location evidence="1">Cell inner membrane</location>
        <topology evidence="1">Multi-pass membrane protein</topology>
    </subcellularLocation>
</comment>
<proteinExistence type="predicted"/>
<dbReference type="Gene3D" id="3.30.70.1430">
    <property type="entry name" value="Multidrug efflux transporter AcrB pore domain"/>
    <property type="match status" value="2"/>
</dbReference>
<dbReference type="FunFam" id="1.20.1640.10:FF:000001">
    <property type="entry name" value="Efflux pump membrane transporter"/>
    <property type="match status" value="1"/>
</dbReference>
<dbReference type="NCBIfam" id="NF033617">
    <property type="entry name" value="RND_permease_2"/>
    <property type="match status" value="1"/>
</dbReference>
<sequence>MNPSRLFIVRPVATSLIMLAILLAGVMAYRLLPVASLPEVDYPTIQVTTLYPGASPEIMLSNVTSPLEDQLGQISGLEDMRSTSTGGASLVTLRFGLDSDLGVAEQDVQAALNQASNLLPDDLPMPPSYSKVNPADAPVMTLAVRSDSLPLTRVYDLVDTRLVQRLSQVNGVGLVSLSGGHEPAIRIDGDARRMAAHGLDMEAVRNAIAAANVNQPKGTLYGPYRALTVDANDQLTSPDQYGDLIVKYDNDMPLRLRDIASVHEGSENAWLTAWADRDPALIISVQRQPGANVTSVVDDIRRQLPELQASLPDSVDVSVLSDRTQTIRASVEDTQFELVLAVGLVILVTFLFLRNIPATLIPSLAVPMSLIGTFGVMYLAGFSLNNLTLMALTIATGFVIDDAIVVLENIIRYLEKGEKPIDAALKGARQIFFTIISLTVSLVAVLIPLLFMQDVVGRLFREFAITLAVAIVISAFISLTLTPMLCAKMLKARAPGNDCDQGDEIHGESYAGFFGRLLRLYDRGLQWVLRHQGLTLAVAVMTFAITALLYLAIPKGLFPQQDTGAIRGISEADQSISFDAMAEHQKALADIILKDPAVESLSSTIGVNEDNSTLNTGRFQINLKPLADRDGVQDIIHRLNEKSRSVAGMRLYLQPLQDLTLDDNVSRYQYQMSVTNNDSELLSHDVDALIQQIRQSPAISGVASDLQDRGLQLYLDIDRDRASRLGISVSDIDATLYNAFGQRLISTIFTQSNQYRVVMNVANDQQRGPSALDRLYLEADSGDMVPLTSLVSIEQRYTSLSLSRQNRIAAANVSFDVAPGYSLSQAFDAIDQARQQANVDRDTQLAYQGAALGFAGSTSNTLLLILAAVVVMYIVLGVLYESYIHPLTILSTLPSAAIGALLALMVTGNDLGMVGIIGIILLIGIVKKNAIMMIDFALDGQRRQGLSPGEAIYRAALLRFRPIMMTTFAALFGAIPLMLSSGFGSELRQPLGLAMVGGLLVSQLLTLFTTPVIYLYFDRLAGRWSTRRDDPVADGNVPDTNGRAS</sequence>
<reference evidence="8 9" key="1">
    <citation type="submission" date="2017-05" db="EMBL/GenBank/DDBJ databases">
        <authorList>
            <person name="Song R."/>
            <person name="Chenine A.L."/>
            <person name="Ruprecht R.M."/>
        </authorList>
    </citation>
    <scope>NUCLEOTIDE SEQUENCE [LARGE SCALE GENOMIC DNA]</scope>
    <source>
        <strain evidence="8">SW32</strain>
    </source>
</reference>
<evidence type="ECO:0000256" key="3">
    <source>
        <dbReference type="ARBA" id="ARBA00022475"/>
    </source>
</evidence>
<evidence type="ECO:0000256" key="7">
    <source>
        <dbReference type="ARBA" id="ARBA00023136"/>
    </source>
</evidence>
<keyword evidence="9" id="KW-1185">Reference proteome</keyword>
<keyword evidence="5" id="KW-0812">Transmembrane</keyword>
<evidence type="ECO:0000256" key="1">
    <source>
        <dbReference type="ARBA" id="ARBA00004429"/>
    </source>
</evidence>
<evidence type="ECO:0000313" key="8">
    <source>
        <dbReference type="EMBL" id="ART64194.1"/>
    </source>
</evidence>
<dbReference type="InterPro" id="IPR027463">
    <property type="entry name" value="AcrB_DN_DC_subdom"/>
</dbReference>
<dbReference type="FunFam" id="3.30.70.1430:FF:000001">
    <property type="entry name" value="Efflux pump membrane transporter"/>
    <property type="match status" value="1"/>
</dbReference>
<dbReference type="Pfam" id="PF00873">
    <property type="entry name" value="ACR_tran"/>
    <property type="match status" value="1"/>
</dbReference>
<dbReference type="Gene3D" id="1.20.1640.10">
    <property type="entry name" value="Multidrug efflux transporter AcrB transmembrane domain"/>
    <property type="match status" value="2"/>
</dbReference>
<dbReference type="InterPro" id="IPR001036">
    <property type="entry name" value="Acrflvin-R"/>
</dbReference>
<dbReference type="Proteomes" id="UP000194457">
    <property type="component" value="Chromosome"/>
</dbReference>
<evidence type="ECO:0000313" key="9">
    <source>
        <dbReference type="Proteomes" id="UP000194457"/>
    </source>
</evidence>
<evidence type="ECO:0000256" key="6">
    <source>
        <dbReference type="ARBA" id="ARBA00022989"/>
    </source>
</evidence>
<dbReference type="EMBL" id="CP021358">
    <property type="protein sequence ID" value="ART64194.1"/>
    <property type="molecule type" value="Genomic_DNA"/>
</dbReference>
<dbReference type="GO" id="GO:0005886">
    <property type="term" value="C:plasma membrane"/>
    <property type="evidence" value="ECO:0007669"/>
    <property type="project" value="UniProtKB-SubCell"/>
</dbReference>
<keyword evidence="3" id="KW-1003">Cell membrane</keyword>